<dbReference type="InterPro" id="IPR028161">
    <property type="entry name" value="Met8-like"/>
</dbReference>
<evidence type="ECO:0000313" key="7">
    <source>
        <dbReference type="EMBL" id="MXP77859.1"/>
    </source>
</evidence>
<evidence type="ECO:0000256" key="2">
    <source>
        <dbReference type="ARBA" id="ARBA00012400"/>
    </source>
</evidence>
<comment type="pathway">
    <text evidence="1">Porphyrin-containing compound metabolism; siroheme biosynthesis; sirohydrochlorin from precorrin-2: step 1/1.</text>
</comment>
<evidence type="ECO:0000256" key="4">
    <source>
        <dbReference type="ARBA" id="ARBA00023027"/>
    </source>
</evidence>
<dbReference type="InterPro" id="IPR036291">
    <property type="entry name" value="NAD(P)-bd_dom_sf"/>
</dbReference>
<dbReference type="UniPathway" id="UPA00262">
    <property type="reaction ID" value="UER00222"/>
</dbReference>
<comment type="catalytic activity">
    <reaction evidence="6">
        <text>precorrin-2 + NAD(+) = sirohydrochlorin + NADH + 2 H(+)</text>
        <dbReference type="Rhea" id="RHEA:15613"/>
        <dbReference type="ChEBI" id="CHEBI:15378"/>
        <dbReference type="ChEBI" id="CHEBI:57540"/>
        <dbReference type="ChEBI" id="CHEBI:57945"/>
        <dbReference type="ChEBI" id="CHEBI:58351"/>
        <dbReference type="ChEBI" id="CHEBI:58827"/>
        <dbReference type="EC" id="1.3.1.76"/>
    </reaction>
</comment>
<dbReference type="GO" id="GO:0043115">
    <property type="term" value="F:precorrin-2 dehydrogenase activity"/>
    <property type="evidence" value="ECO:0007669"/>
    <property type="project" value="UniProtKB-EC"/>
</dbReference>
<dbReference type="NCBIfam" id="TIGR01470">
    <property type="entry name" value="cysG_Nterm"/>
    <property type="match status" value="1"/>
</dbReference>
<reference evidence="7 8" key="1">
    <citation type="submission" date="2019-12" db="EMBL/GenBank/DDBJ databases">
        <title>Sporaefaciens musculi gen. nov., sp. nov., a novel bacterium isolated from the caecum of an obese mouse.</title>
        <authorList>
            <person name="Rasmussen T.S."/>
            <person name="Streidl T."/>
            <person name="Hitch T.C.A."/>
            <person name="Wortmann E."/>
            <person name="Deptula P."/>
            <person name="Hansen M."/>
            <person name="Nielsen D.S."/>
            <person name="Clavel T."/>
            <person name="Vogensen F.K."/>
        </authorList>
    </citation>
    <scope>NUCLEOTIDE SEQUENCE [LARGE SCALE GENOMIC DNA]</scope>
    <source>
        <strain evidence="7 8">WCA-9-b2</strain>
    </source>
</reference>
<name>A0A7X3SKT6_9FIRM</name>
<accession>A0A7X3SKT6</accession>
<dbReference type="GO" id="GO:0019354">
    <property type="term" value="P:siroheme biosynthetic process"/>
    <property type="evidence" value="ECO:0007669"/>
    <property type="project" value="UniProtKB-UniPathway"/>
</dbReference>
<dbReference type="AlphaFoldDB" id="A0A7X3SKT6"/>
<evidence type="ECO:0000256" key="6">
    <source>
        <dbReference type="ARBA" id="ARBA00047561"/>
    </source>
</evidence>
<dbReference type="EMBL" id="WUQX01000001">
    <property type="protein sequence ID" value="MXP77859.1"/>
    <property type="molecule type" value="Genomic_DNA"/>
</dbReference>
<dbReference type="EC" id="1.3.1.76" evidence="2"/>
<keyword evidence="5" id="KW-0627">Porphyrin biosynthesis</keyword>
<evidence type="ECO:0000256" key="5">
    <source>
        <dbReference type="ARBA" id="ARBA00023244"/>
    </source>
</evidence>
<dbReference type="InterPro" id="IPR006367">
    <property type="entry name" value="Sirohaem_synthase_N"/>
</dbReference>
<evidence type="ECO:0000256" key="1">
    <source>
        <dbReference type="ARBA" id="ARBA00005010"/>
    </source>
</evidence>
<gene>
    <name evidence="7" type="ORF">GN277_21650</name>
</gene>
<protein>
    <recommendedName>
        <fullName evidence="2">precorrin-2 dehydrogenase</fullName>
        <ecNumber evidence="2">1.3.1.76</ecNumber>
    </recommendedName>
</protein>
<dbReference type="Proteomes" id="UP000460412">
    <property type="component" value="Unassembled WGS sequence"/>
</dbReference>
<dbReference type="RefSeq" id="WP_159753579.1">
    <property type="nucleotide sequence ID" value="NZ_WUQX01000001.1"/>
</dbReference>
<sequence>MKKPYFPLFVDISEKKMVVFGGGKIATRRVDTLLGFTENITVIAPQVTDRIKKLSKEKQIQWILDVYDVKLLKGADFVLAATDDPVCNTRIVADCKAVNIPVNTAHRKELCDFYFPGIIRRENLVIGFCSGGQNHKKVREIREKAEQIVKEY</sequence>
<dbReference type="Pfam" id="PF13241">
    <property type="entry name" value="NAD_binding_7"/>
    <property type="match status" value="1"/>
</dbReference>
<evidence type="ECO:0000313" key="8">
    <source>
        <dbReference type="Proteomes" id="UP000460412"/>
    </source>
</evidence>
<dbReference type="Gene3D" id="3.40.50.720">
    <property type="entry name" value="NAD(P)-binding Rossmann-like Domain"/>
    <property type="match status" value="1"/>
</dbReference>
<evidence type="ECO:0000256" key="3">
    <source>
        <dbReference type="ARBA" id="ARBA00023002"/>
    </source>
</evidence>
<dbReference type="SUPFAM" id="SSF51735">
    <property type="entry name" value="NAD(P)-binding Rossmann-fold domains"/>
    <property type="match status" value="1"/>
</dbReference>
<dbReference type="PANTHER" id="PTHR35330">
    <property type="entry name" value="SIROHEME BIOSYNTHESIS PROTEIN MET8"/>
    <property type="match status" value="1"/>
</dbReference>
<keyword evidence="4" id="KW-0520">NAD</keyword>
<organism evidence="7 8">
    <name type="scientific">Sporofaciens musculi</name>
    <dbReference type="NCBI Taxonomy" id="2681861"/>
    <lineage>
        <taxon>Bacteria</taxon>
        <taxon>Bacillati</taxon>
        <taxon>Bacillota</taxon>
        <taxon>Clostridia</taxon>
        <taxon>Lachnospirales</taxon>
        <taxon>Lachnospiraceae</taxon>
        <taxon>Sporofaciens</taxon>
    </lineage>
</organism>
<keyword evidence="8" id="KW-1185">Reference proteome</keyword>
<comment type="caution">
    <text evidence="7">The sequence shown here is derived from an EMBL/GenBank/DDBJ whole genome shotgun (WGS) entry which is preliminary data.</text>
</comment>
<dbReference type="PANTHER" id="PTHR35330:SF1">
    <property type="entry name" value="SIROHEME BIOSYNTHESIS PROTEIN MET8"/>
    <property type="match status" value="1"/>
</dbReference>
<dbReference type="GO" id="GO:0004325">
    <property type="term" value="F:ferrochelatase activity"/>
    <property type="evidence" value="ECO:0007669"/>
    <property type="project" value="InterPro"/>
</dbReference>
<proteinExistence type="predicted"/>
<keyword evidence="3" id="KW-0560">Oxidoreductase</keyword>